<dbReference type="KEGG" id="tpla:ElP_56230"/>
<protein>
    <recommendedName>
        <fullName evidence="3">AIG2-like family protein</fullName>
    </recommendedName>
</protein>
<dbReference type="RefSeq" id="WP_145275685.1">
    <property type="nucleotide sequence ID" value="NZ_CP036426.1"/>
</dbReference>
<accession>A0A518H9Z7</accession>
<proteinExistence type="predicted"/>
<dbReference type="EMBL" id="CP036426">
    <property type="protein sequence ID" value="QDV37680.1"/>
    <property type="molecule type" value="Genomic_DNA"/>
</dbReference>
<evidence type="ECO:0000313" key="1">
    <source>
        <dbReference type="EMBL" id="QDV37680.1"/>
    </source>
</evidence>
<name>A0A518H9Z7_9BACT</name>
<sequence>MDQPDDTSLPFFSYGLFRPGQIGYSRIRTFVLAVEPDWTIMGELLERDGLPIVGQGDDPIPGWLIRFNPSRSAAAYSEINSVEPDRLYVWRVARVSRDGRAEEANVLFGRRPEKGSVHPEYRVWEGEKEPLFTTAITVIEQGQRTLTC</sequence>
<evidence type="ECO:0000313" key="2">
    <source>
        <dbReference type="Proteomes" id="UP000317835"/>
    </source>
</evidence>
<organism evidence="1 2">
    <name type="scientific">Tautonia plasticadhaerens</name>
    <dbReference type="NCBI Taxonomy" id="2527974"/>
    <lineage>
        <taxon>Bacteria</taxon>
        <taxon>Pseudomonadati</taxon>
        <taxon>Planctomycetota</taxon>
        <taxon>Planctomycetia</taxon>
        <taxon>Isosphaerales</taxon>
        <taxon>Isosphaeraceae</taxon>
        <taxon>Tautonia</taxon>
    </lineage>
</organism>
<dbReference type="Proteomes" id="UP000317835">
    <property type="component" value="Chromosome"/>
</dbReference>
<evidence type="ECO:0008006" key="3">
    <source>
        <dbReference type="Google" id="ProtNLM"/>
    </source>
</evidence>
<dbReference type="OrthoDB" id="5070127at2"/>
<dbReference type="AlphaFoldDB" id="A0A518H9Z7"/>
<gene>
    <name evidence="1" type="ORF">ElP_56230</name>
</gene>
<keyword evidence="2" id="KW-1185">Reference proteome</keyword>
<reference evidence="1 2" key="1">
    <citation type="submission" date="2019-02" db="EMBL/GenBank/DDBJ databases">
        <title>Deep-cultivation of Planctomycetes and their phenomic and genomic characterization uncovers novel biology.</title>
        <authorList>
            <person name="Wiegand S."/>
            <person name="Jogler M."/>
            <person name="Boedeker C."/>
            <person name="Pinto D."/>
            <person name="Vollmers J."/>
            <person name="Rivas-Marin E."/>
            <person name="Kohn T."/>
            <person name="Peeters S.H."/>
            <person name="Heuer A."/>
            <person name="Rast P."/>
            <person name="Oberbeckmann S."/>
            <person name="Bunk B."/>
            <person name="Jeske O."/>
            <person name="Meyerdierks A."/>
            <person name="Storesund J.E."/>
            <person name="Kallscheuer N."/>
            <person name="Luecker S."/>
            <person name="Lage O.M."/>
            <person name="Pohl T."/>
            <person name="Merkel B.J."/>
            <person name="Hornburger P."/>
            <person name="Mueller R.-W."/>
            <person name="Bruemmer F."/>
            <person name="Labrenz M."/>
            <person name="Spormann A.M."/>
            <person name="Op den Camp H."/>
            <person name="Overmann J."/>
            <person name="Amann R."/>
            <person name="Jetten M.S.M."/>
            <person name="Mascher T."/>
            <person name="Medema M.H."/>
            <person name="Devos D.P."/>
            <person name="Kaster A.-K."/>
            <person name="Ovreas L."/>
            <person name="Rohde M."/>
            <person name="Galperin M.Y."/>
            <person name="Jogler C."/>
        </authorList>
    </citation>
    <scope>NUCLEOTIDE SEQUENCE [LARGE SCALE GENOMIC DNA]</scope>
    <source>
        <strain evidence="1 2">ElP</strain>
    </source>
</reference>